<dbReference type="InterPro" id="IPR037401">
    <property type="entry name" value="SnoaL-like"/>
</dbReference>
<dbReference type="AlphaFoldDB" id="A0A3N4VK14"/>
<evidence type="ECO:0000313" key="3">
    <source>
        <dbReference type="Proteomes" id="UP000269708"/>
    </source>
</evidence>
<name>A0A3N4VK14_9GAMM</name>
<evidence type="ECO:0000313" key="2">
    <source>
        <dbReference type="EMBL" id="RPE80089.1"/>
    </source>
</evidence>
<dbReference type="Gene3D" id="3.10.450.50">
    <property type="match status" value="1"/>
</dbReference>
<dbReference type="GO" id="GO:0016853">
    <property type="term" value="F:isomerase activity"/>
    <property type="evidence" value="ECO:0007669"/>
    <property type="project" value="UniProtKB-KW"/>
</dbReference>
<accession>A0A3N4VK14</accession>
<proteinExistence type="predicted"/>
<dbReference type="Proteomes" id="UP000269708">
    <property type="component" value="Unassembled WGS sequence"/>
</dbReference>
<dbReference type="EMBL" id="RKQN01000002">
    <property type="protein sequence ID" value="RPE80089.1"/>
    <property type="molecule type" value="Genomic_DNA"/>
</dbReference>
<dbReference type="RefSeq" id="WP_123770244.1">
    <property type="nucleotide sequence ID" value="NZ_RKQN01000002.1"/>
</dbReference>
<keyword evidence="3" id="KW-1185">Reference proteome</keyword>
<dbReference type="SUPFAM" id="SSF54427">
    <property type="entry name" value="NTF2-like"/>
    <property type="match status" value="1"/>
</dbReference>
<organism evidence="2 3">
    <name type="scientific">Vulcaniibacterium tengchongense</name>
    <dbReference type="NCBI Taxonomy" id="1273429"/>
    <lineage>
        <taxon>Bacteria</taxon>
        <taxon>Pseudomonadati</taxon>
        <taxon>Pseudomonadota</taxon>
        <taxon>Gammaproteobacteria</taxon>
        <taxon>Lysobacterales</taxon>
        <taxon>Lysobacteraceae</taxon>
        <taxon>Vulcaniibacterium</taxon>
    </lineage>
</organism>
<feature type="domain" description="SnoaL-like" evidence="1">
    <location>
        <begin position="10"/>
        <end position="122"/>
    </location>
</feature>
<sequence>MNDANPANLIERYLAAYNAFDVDGMLALLRADVVFENYSGGVLTASARGIEEFRALAERAKALFVEREQRVTALRVDGDRAVAGIAYRGRLATDLPGGPAAGATIELQGESEFVFRDGRIARLVDRS</sequence>
<dbReference type="OrthoDB" id="582835at2"/>
<gene>
    <name evidence="2" type="ORF">EDC50_1921</name>
</gene>
<protein>
    <submittedName>
        <fullName evidence="2">Steroid delta-isomerase-like uncharacterized protein</fullName>
    </submittedName>
</protein>
<comment type="caution">
    <text evidence="2">The sequence shown here is derived from an EMBL/GenBank/DDBJ whole genome shotgun (WGS) entry which is preliminary data.</text>
</comment>
<evidence type="ECO:0000259" key="1">
    <source>
        <dbReference type="Pfam" id="PF12680"/>
    </source>
</evidence>
<keyword evidence="2" id="KW-0413">Isomerase</keyword>
<reference evidence="2 3" key="1">
    <citation type="submission" date="2018-11" db="EMBL/GenBank/DDBJ databases">
        <title>Genomic Encyclopedia of Type Strains, Phase IV (KMG-IV): sequencing the most valuable type-strain genomes for metagenomic binning, comparative biology and taxonomic classification.</title>
        <authorList>
            <person name="Goeker M."/>
        </authorList>
    </citation>
    <scope>NUCLEOTIDE SEQUENCE [LARGE SCALE GENOMIC DNA]</scope>
    <source>
        <strain evidence="2 3">DSM 25623</strain>
    </source>
</reference>
<dbReference type="Pfam" id="PF12680">
    <property type="entry name" value="SnoaL_2"/>
    <property type="match status" value="1"/>
</dbReference>
<dbReference type="InterPro" id="IPR032710">
    <property type="entry name" value="NTF2-like_dom_sf"/>
</dbReference>